<name>A0ABS1CQG1_9PROT</name>
<protein>
    <submittedName>
        <fullName evidence="1">Uncharacterized protein</fullName>
    </submittedName>
</protein>
<evidence type="ECO:0000313" key="1">
    <source>
        <dbReference type="EMBL" id="MBK1656682.1"/>
    </source>
</evidence>
<gene>
    <name evidence="1" type="ORF">CKO45_00370</name>
</gene>
<sequence>MLPVDLRDLQDYIQRAVVSVARALAGDMAGGQQRHLLDAMQALDHVDAAIDNAFEIRPDLTHGGVVVALPSPTAGKAGLKR</sequence>
<dbReference type="RefSeq" id="WP_133218009.1">
    <property type="nucleotide sequence ID" value="NZ_NRSG01000001.1"/>
</dbReference>
<reference evidence="1 2" key="1">
    <citation type="journal article" date="2020" name="Microorganisms">
        <title>Osmotic Adaptation and Compatible Solute Biosynthesis of Phototrophic Bacteria as Revealed from Genome Analyses.</title>
        <authorList>
            <person name="Imhoff J.F."/>
            <person name="Rahn T."/>
            <person name="Kunzel S."/>
            <person name="Keller A."/>
            <person name="Neulinger S.C."/>
        </authorList>
    </citation>
    <scope>NUCLEOTIDE SEQUENCE [LARGE SCALE GENOMIC DNA]</scope>
    <source>
        <strain evidence="1 2">DSM 15382</strain>
    </source>
</reference>
<dbReference type="Proteomes" id="UP000697995">
    <property type="component" value="Unassembled WGS sequence"/>
</dbReference>
<proteinExistence type="predicted"/>
<dbReference type="EMBL" id="NRSG01000001">
    <property type="protein sequence ID" value="MBK1656682.1"/>
    <property type="molecule type" value="Genomic_DNA"/>
</dbReference>
<organism evidence="1 2">
    <name type="scientific">Paracraurococcus ruber</name>
    <dbReference type="NCBI Taxonomy" id="77675"/>
    <lineage>
        <taxon>Bacteria</taxon>
        <taxon>Pseudomonadati</taxon>
        <taxon>Pseudomonadota</taxon>
        <taxon>Alphaproteobacteria</taxon>
        <taxon>Acetobacterales</taxon>
        <taxon>Roseomonadaceae</taxon>
        <taxon>Paracraurococcus</taxon>
    </lineage>
</organism>
<accession>A0ABS1CQG1</accession>
<keyword evidence="2" id="KW-1185">Reference proteome</keyword>
<comment type="caution">
    <text evidence="1">The sequence shown here is derived from an EMBL/GenBank/DDBJ whole genome shotgun (WGS) entry which is preliminary data.</text>
</comment>
<evidence type="ECO:0000313" key="2">
    <source>
        <dbReference type="Proteomes" id="UP000697995"/>
    </source>
</evidence>